<dbReference type="NCBIfam" id="TIGR00099">
    <property type="entry name" value="Cof-subfamily"/>
    <property type="match status" value="1"/>
</dbReference>
<accession>A0ABX8W7F2</accession>
<keyword evidence="1" id="KW-0378">Hydrolase</keyword>
<dbReference type="PANTHER" id="PTHR10000">
    <property type="entry name" value="PHOSPHOSERINE PHOSPHATASE"/>
    <property type="match status" value="1"/>
</dbReference>
<dbReference type="InterPro" id="IPR006379">
    <property type="entry name" value="HAD-SF_hydro_IIB"/>
</dbReference>
<dbReference type="InterPro" id="IPR023214">
    <property type="entry name" value="HAD_sf"/>
</dbReference>
<dbReference type="PANTHER" id="PTHR10000:SF53">
    <property type="entry name" value="5-AMINO-6-(5-PHOSPHO-D-RIBITYLAMINO)URACIL PHOSPHATASE YBJI-RELATED"/>
    <property type="match status" value="1"/>
</dbReference>
<proteinExistence type="predicted"/>
<name>A0ABX8W7F2_9LACO</name>
<gene>
    <name evidence="1" type="ORF">GYM71_04005</name>
</gene>
<dbReference type="SFLD" id="SFLDS00003">
    <property type="entry name" value="Haloacid_Dehalogenase"/>
    <property type="match status" value="1"/>
</dbReference>
<dbReference type="InterPro" id="IPR000150">
    <property type="entry name" value="Cof"/>
</dbReference>
<dbReference type="SUPFAM" id="SSF56784">
    <property type="entry name" value="HAD-like"/>
    <property type="match status" value="1"/>
</dbReference>
<dbReference type="InterPro" id="IPR036412">
    <property type="entry name" value="HAD-like_sf"/>
</dbReference>
<dbReference type="EMBL" id="CP048268">
    <property type="protein sequence ID" value="QYN52617.1"/>
    <property type="molecule type" value="Genomic_DNA"/>
</dbReference>
<dbReference type="Gene3D" id="3.30.1240.10">
    <property type="match status" value="1"/>
</dbReference>
<dbReference type="Gene3D" id="3.40.50.1000">
    <property type="entry name" value="HAD superfamily/HAD-like"/>
    <property type="match status" value="1"/>
</dbReference>
<dbReference type="RefSeq" id="WP_220221006.1">
    <property type="nucleotide sequence ID" value="NZ_CP048268.1"/>
</dbReference>
<keyword evidence="2" id="KW-1185">Reference proteome</keyword>
<protein>
    <submittedName>
        <fullName evidence="1">HAD family hydrolase</fullName>
    </submittedName>
</protein>
<dbReference type="SFLD" id="SFLDG01144">
    <property type="entry name" value="C2.B.4:_PGP_Like"/>
    <property type="match status" value="1"/>
</dbReference>
<dbReference type="Proteomes" id="UP000826550">
    <property type="component" value="Chromosome"/>
</dbReference>
<reference evidence="1 2" key="1">
    <citation type="submission" date="2020-01" db="EMBL/GenBank/DDBJ databases">
        <title>Vast differences in strain-level diversity in the gut microbiota of two closely related honey bee species.</title>
        <authorList>
            <person name="Ellegaard K.M."/>
            <person name="Suenami S."/>
            <person name="Miyazaki R."/>
            <person name="Engel P."/>
        </authorList>
    </citation>
    <scope>NUCLEOTIDE SEQUENCE [LARGE SCALE GENOMIC DNA]</scope>
    <source>
        <strain evidence="1 2">ESL0416</strain>
    </source>
</reference>
<dbReference type="NCBIfam" id="TIGR01484">
    <property type="entry name" value="HAD-SF-IIB"/>
    <property type="match status" value="1"/>
</dbReference>
<dbReference type="Pfam" id="PF08282">
    <property type="entry name" value="Hydrolase_3"/>
    <property type="match status" value="1"/>
</dbReference>
<sequence length="274" mass="31239">MTSIPFKAVAVDMDGTFENDDKQFDHQRFEKVLTRLRAQHVHFIVSSGRPLSRLRQDFFEFLDRIDIVADNGSILTQDNQIIARHVFTYKTGIKLINFIQDNYPEVKIAASGLDRAYMNKKAPAKFKSLMHFFYPDSVEVNNLVDIPTSDSLTKLTLSCSSELASELERKFNASNPERIHCTTSGFDNIDVMPAGVNKGQGIKYFLRYFNVKPEELIAFGDGMNDKEMIELAGYSYAMKNGDERLKQIAKYEAPSNNEMGVLQVLENYLDGKQY</sequence>
<organism evidence="1 2">
    <name type="scientific">Lactobacillus panisapium</name>
    <dbReference type="NCBI Taxonomy" id="2012495"/>
    <lineage>
        <taxon>Bacteria</taxon>
        <taxon>Bacillati</taxon>
        <taxon>Bacillota</taxon>
        <taxon>Bacilli</taxon>
        <taxon>Lactobacillales</taxon>
        <taxon>Lactobacillaceae</taxon>
        <taxon>Lactobacillus</taxon>
    </lineage>
</organism>
<dbReference type="PROSITE" id="PS01229">
    <property type="entry name" value="COF_2"/>
    <property type="match status" value="1"/>
</dbReference>
<evidence type="ECO:0000313" key="2">
    <source>
        <dbReference type="Proteomes" id="UP000826550"/>
    </source>
</evidence>
<dbReference type="GO" id="GO:0016787">
    <property type="term" value="F:hydrolase activity"/>
    <property type="evidence" value="ECO:0007669"/>
    <property type="project" value="UniProtKB-KW"/>
</dbReference>
<dbReference type="SFLD" id="SFLDG01140">
    <property type="entry name" value="C2.B:_Phosphomannomutase_and_P"/>
    <property type="match status" value="1"/>
</dbReference>
<dbReference type="CDD" id="cd07518">
    <property type="entry name" value="HAD_YbiV-Like"/>
    <property type="match status" value="1"/>
</dbReference>
<evidence type="ECO:0000313" key="1">
    <source>
        <dbReference type="EMBL" id="QYN52617.1"/>
    </source>
</evidence>